<comment type="caution">
    <text evidence="1">The sequence shown here is derived from an EMBL/GenBank/DDBJ whole genome shotgun (WGS) entry which is preliminary data.</text>
</comment>
<name>A0A0T5Z6Z7_9GAMM</name>
<reference evidence="1 2" key="1">
    <citation type="submission" date="2015-11" db="EMBL/GenBank/DDBJ databases">
        <title>The genome of Candidatus Endoriftia persephone in Ridgeia piscesae and population structure of the North Eastern Pacific vestimentiferan symbionts.</title>
        <authorList>
            <person name="Perez M."/>
            <person name="Juniper K.S."/>
        </authorList>
    </citation>
    <scope>NUCLEOTIDE SEQUENCE [LARGE SCALE GENOMIC DNA]</scope>
    <source>
        <strain evidence="1">Ind10</strain>
    </source>
</reference>
<sequence>MKTHGPFFGEWYGEDVANARVLALIDYLHKLQEK</sequence>
<proteinExistence type="predicted"/>
<organism evidence="1 2">
    <name type="scientific">endosymbiont of Ridgeia piscesae</name>
    <dbReference type="NCBI Taxonomy" id="54398"/>
    <lineage>
        <taxon>Bacteria</taxon>
        <taxon>Pseudomonadati</taxon>
        <taxon>Pseudomonadota</taxon>
        <taxon>Gammaproteobacteria</taxon>
        <taxon>sulfur-oxidizing symbionts</taxon>
    </lineage>
</organism>
<dbReference type="EMBL" id="LMXI01000298">
    <property type="protein sequence ID" value="KRT58681.1"/>
    <property type="molecule type" value="Genomic_DNA"/>
</dbReference>
<evidence type="ECO:0000313" key="2">
    <source>
        <dbReference type="Proteomes" id="UP000051276"/>
    </source>
</evidence>
<accession>A0A0T5Z6Z7</accession>
<gene>
    <name evidence="1" type="ORF">Ga0076813_13961</name>
</gene>
<dbReference type="Proteomes" id="UP000051276">
    <property type="component" value="Unassembled WGS sequence"/>
</dbReference>
<dbReference type="AlphaFoldDB" id="A0A0T5Z6Z7"/>
<protein>
    <submittedName>
        <fullName evidence="1">Uncharacterized protein</fullName>
    </submittedName>
</protein>
<evidence type="ECO:0000313" key="1">
    <source>
        <dbReference type="EMBL" id="KRT58681.1"/>
    </source>
</evidence>